<evidence type="ECO:0000313" key="1">
    <source>
        <dbReference type="EMBL" id="KAH6930764.1"/>
    </source>
</evidence>
<keyword evidence="2" id="KW-1185">Reference proteome</keyword>
<comment type="caution">
    <text evidence="1">The sequence shown here is derived from an EMBL/GenBank/DDBJ whole genome shotgun (WGS) entry which is preliminary data.</text>
</comment>
<sequence>MPRDDATSTYKPRALVACLILSAPLLLSGFVALIWTLLYALLSTPSKPRPEVPTFCCPEVIETIIVLSNVTVDPCRNIMSYACYKKSELDRQAIVERALASAVFHPTLQGKLRTPVSDILRTHHESCLVSAVSNMFTAEYAVKAVIDLFRRWTGTSTSSPHAPVDLIKLVGLLHFRYRIFSVFRIWTVRLHGRKETADAIAALSAPYILTADGTSAMKYADAMFEAANSYTGLNVTRTALTKLTDRLQNARKVFDELVYIGRVVDLDYLFPYADMSSWKVILRTVPLIGVEDPPNVQGIVEVLIDKWASVQAAALVYFSVHTAHTAFFEEIRNTEQAASPVVQAAFCNDRVVKLFPLWDVLSTQQMTSPDRDAVVMQLFDRVADAVVADAQVSLSAHLNSSEVRTVLRGVSAVLAVDVTAPYAHHLPYVSDDYFENVMELRDFHFQVRRINDARGLPGLHRFRQTLFEAFVSRVGNHVVISAGVYPLLNFNDSHVRSNRTRLSGAAVNNAAVLGVLLADALWDALIGSERWDLDTREQLKEHAFCIRESAGFILYPALKHPLLSLQSAARAIATPGWNQRVLAFGPYSFSASQIFFMLFVLHHPCQRLDVNDDDVARDVSLFVGFVEEFRDAFGCATRPKVNWTAVCQEPQER</sequence>
<dbReference type="EMBL" id="CM023485">
    <property type="protein sequence ID" value="KAH6930764.1"/>
    <property type="molecule type" value="Genomic_DNA"/>
</dbReference>
<name>A0ACB7SA19_HYAAI</name>
<accession>A0ACB7SA19</accession>
<protein>
    <submittedName>
        <fullName evidence="1">Uncharacterized protein</fullName>
    </submittedName>
</protein>
<organism evidence="1 2">
    <name type="scientific">Hyalomma asiaticum</name>
    <name type="common">Tick</name>
    <dbReference type="NCBI Taxonomy" id="266040"/>
    <lineage>
        <taxon>Eukaryota</taxon>
        <taxon>Metazoa</taxon>
        <taxon>Ecdysozoa</taxon>
        <taxon>Arthropoda</taxon>
        <taxon>Chelicerata</taxon>
        <taxon>Arachnida</taxon>
        <taxon>Acari</taxon>
        <taxon>Parasitiformes</taxon>
        <taxon>Ixodida</taxon>
        <taxon>Ixodoidea</taxon>
        <taxon>Ixodidae</taxon>
        <taxon>Hyalomminae</taxon>
        <taxon>Hyalomma</taxon>
    </lineage>
</organism>
<gene>
    <name evidence="1" type="ORF">HPB50_018044</name>
</gene>
<dbReference type="Proteomes" id="UP000821845">
    <property type="component" value="Chromosome 5"/>
</dbReference>
<evidence type="ECO:0000313" key="2">
    <source>
        <dbReference type="Proteomes" id="UP000821845"/>
    </source>
</evidence>
<proteinExistence type="predicted"/>
<reference evidence="1" key="1">
    <citation type="submission" date="2020-05" db="EMBL/GenBank/DDBJ databases">
        <title>Large-scale comparative analyses of tick genomes elucidate their genetic diversity and vector capacities.</title>
        <authorList>
            <person name="Jia N."/>
            <person name="Wang J."/>
            <person name="Shi W."/>
            <person name="Du L."/>
            <person name="Sun Y."/>
            <person name="Zhan W."/>
            <person name="Jiang J."/>
            <person name="Wang Q."/>
            <person name="Zhang B."/>
            <person name="Ji P."/>
            <person name="Sakyi L.B."/>
            <person name="Cui X."/>
            <person name="Yuan T."/>
            <person name="Jiang B."/>
            <person name="Yang W."/>
            <person name="Lam T.T.-Y."/>
            <person name="Chang Q."/>
            <person name="Ding S."/>
            <person name="Wang X."/>
            <person name="Zhu J."/>
            <person name="Ruan X."/>
            <person name="Zhao L."/>
            <person name="Wei J."/>
            <person name="Que T."/>
            <person name="Du C."/>
            <person name="Cheng J."/>
            <person name="Dai P."/>
            <person name="Han X."/>
            <person name="Huang E."/>
            <person name="Gao Y."/>
            <person name="Liu J."/>
            <person name="Shao H."/>
            <person name="Ye R."/>
            <person name="Li L."/>
            <person name="Wei W."/>
            <person name="Wang X."/>
            <person name="Wang C."/>
            <person name="Yang T."/>
            <person name="Huo Q."/>
            <person name="Li W."/>
            <person name="Guo W."/>
            <person name="Chen H."/>
            <person name="Zhou L."/>
            <person name="Ni X."/>
            <person name="Tian J."/>
            <person name="Zhou Y."/>
            <person name="Sheng Y."/>
            <person name="Liu T."/>
            <person name="Pan Y."/>
            <person name="Xia L."/>
            <person name="Li J."/>
            <person name="Zhao F."/>
            <person name="Cao W."/>
        </authorList>
    </citation>
    <scope>NUCLEOTIDE SEQUENCE</scope>
    <source>
        <strain evidence="1">Hyas-2018</strain>
    </source>
</reference>